<feature type="domain" description="HTH lacI-type" evidence="4">
    <location>
        <begin position="13"/>
        <end position="67"/>
    </location>
</feature>
<dbReference type="Gene3D" id="3.40.50.2300">
    <property type="match status" value="2"/>
</dbReference>
<dbReference type="GO" id="GO:0003700">
    <property type="term" value="F:DNA-binding transcription factor activity"/>
    <property type="evidence" value="ECO:0007669"/>
    <property type="project" value="TreeGrafter"/>
</dbReference>
<dbReference type="Gene3D" id="1.10.260.40">
    <property type="entry name" value="lambda repressor-like DNA-binding domains"/>
    <property type="match status" value="1"/>
</dbReference>
<evidence type="ECO:0000313" key="6">
    <source>
        <dbReference type="Proteomes" id="UP000377595"/>
    </source>
</evidence>
<dbReference type="EMBL" id="BLAF01000016">
    <property type="protein sequence ID" value="GES20319.1"/>
    <property type="molecule type" value="Genomic_DNA"/>
</dbReference>
<evidence type="ECO:0000256" key="1">
    <source>
        <dbReference type="ARBA" id="ARBA00023015"/>
    </source>
</evidence>
<keyword evidence="3" id="KW-0804">Transcription</keyword>
<dbReference type="SUPFAM" id="SSF53822">
    <property type="entry name" value="Periplasmic binding protein-like I"/>
    <property type="match status" value="1"/>
</dbReference>
<dbReference type="InterPro" id="IPR028082">
    <property type="entry name" value="Peripla_BP_I"/>
</dbReference>
<reference evidence="5 6" key="1">
    <citation type="submission" date="2019-10" db="EMBL/GenBank/DDBJ databases">
        <title>Whole genome shotgun sequence of Acrocarpospora pleiomorpha NBRC 16267.</title>
        <authorList>
            <person name="Ichikawa N."/>
            <person name="Kimura A."/>
            <person name="Kitahashi Y."/>
            <person name="Komaki H."/>
            <person name="Oguchi A."/>
        </authorList>
    </citation>
    <scope>NUCLEOTIDE SEQUENCE [LARGE SCALE GENOMIC DNA]</scope>
    <source>
        <strain evidence="5 6">NBRC 16267</strain>
    </source>
</reference>
<dbReference type="SMART" id="SM00354">
    <property type="entry name" value="HTH_LACI"/>
    <property type="match status" value="1"/>
</dbReference>
<dbReference type="PROSITE" id="PS50932">
    <property type="entry name" value="HTH_LACI_2"/>
    <property type="match status" value="1"/>
</dbReference>
<dbReference type="Proteomes" id="UP000377595">
    <property type="component" value="Unassembled WGS sequence"/>
</dbReference>
<gene>
    <name evidence="5" type="primary">lacI_6</name>
    <name evidence="5" type="ORF">Aple_032150</name>
</gene>
<evidence type="ECO:0000256" key="3">
    <source>
        <dbReference type="ARBA" id="ARBA00023163"/>
    </source>
</evidence>
<dbReference type="GO" id="GO:0000976">
    <property type="term" value="F:transcription cis-regulatory region binding"/>
    <property type="evidence" value="ECO:0007669"/>
    <property type="project" value="TreeGrafter"/>
</dbReference>
<dbReference type="SUPFAM" id="SSF47413">
    <property type="entry name" value="lambda repressor-like DNA-binding domains"/>
    <property type="match status" value="1"/>
</dbReference>
<name>A0A5M3XJC7_9ACTN</name>
<evidence type="ECO:0000259" key="4">
    <source>
        <dbReference type="PROSITE" id="PS50932"/>
    </source>
</evidence>
<keyword evidence="1" id="KW-0805">Transcription regulation</keyword>
<dbReference type="Pfam" id="PF00356">
    <property type="entry name" value="LacI"/>
    <property type="match status" value="1"/>
</dbReference>
<dbReference type="InterPro" id="IPR046335">
    <property type="entry name" value="LacI/GalR-like_sensor"/>
</dbReference>
<organism evidence="5 6">
    <name type="scientific">Acrocarpospora pleiomorpha</name>
    <dbReference type="NCBI Taxonomy" id="90975"/>
    <lineage>
        <taxon>Bacteria</taxon>
        <taxon>Bacillati</taxon>
        <taxon>Actinomycetota</taxon>
        <taxon>Actinomycetes</taxon>
        <taxon>Streptosporangiales</taxon>
        <taxon>Streptosporangiaceae</taxon>
        <taxon>Acrocarpospora</taxon>
    </lineage>
</organism>
<dbReference type="CDD" id="cd06293">
    <property type="entry name" value="PBP1_LacI-like"/>
    <property type="match status" value="1"/>
</dbReference>
<sequence>MPRSEAGSRDRTVGIKQVALHAGVSAGTVSNVLNRPERVAAETRARVEQVIKELGFVRNGSAASLRFGHGRTIGLMMLDLGNPFFTEMARGVEDLMSEREYGVILCGSAGQELREERNMRMLAEQQVRGVLVTPVNDNRDSLALLRERGIPTVMLDHAATRADQCSVTVDDVTGGHLAASHLLERGARDIVFVGGPLTTRQNADRRAGALRALREAGHGTLREMIVEEMTSRAGDEAAEHLLAELPDAIFCANDLLAMGVLRLLLQQGVRVPGRVLLIGYDDIEYARASAIPLTSIRQPPYKLGQIAAELLLDECDHPGSHVHQQIMFQPELIVRESTSR</sequence>
<dbReference type="Pfam" id="PF13377">
    <property type="entry name" value="Peripla_BP_3"/>
    <property type="match status" value="1"/>
</dbReference>
<dbReference type="PANTHER" id="PTHR30146:SF109">
    <property type="entry name" value="HTH-TYPE TRANSCRIPTIONAL REGULATOR GALS"/>
    <property type="match status" value="1"/>
</dbReference>
<dbReference type="PANTHER" id="PTHR30146">
    <property type="entry name" value="LACI-RELATED TRANSCRIPTIONAL REPRESSOR"/>
    <property type="match status" value="1"/>
</dbReference>
<keyword evidence="6" id="KW-1185">Reference proteome</keyword>
<dbReference type="CDD" id="cd01392">
    <property type="entry name" value="HTH_LacI"/>
    <property type="match status" value="1"/>
</dbReference>
<proteinExistence type="predicted"/>
<comment type="caution">
    <text evidence="5">The sequence shown here is derived from an EMBL/GenBank/DDBJ whole genome shotgun (WGS) entry which is preliminary data.</text>
</comment>
<accession>A0A5M3XJC7</accession>
<dbReference type="OrthoDB" id="37081at2"/>
<dbReference type="RefSeq" id="WP_155345375.1">
    <property type="nucleotide sequence ID" value="NZ_BAAAHM010000021.1"/>
</dbReference>
<dbReference type="InterPro" id="IPR000843">
    <property type="entry name" value="HTH_LacI"/>
</dbReference>
<dbReference type="InterPro" id="IPR010982">
    <property type="entry name" value="Lambda_DNA-bd_dom_sf"/>
</dbReference>
<evidence type="ECO:0000256" key="2">
    <source>
        <dbReference type="ARBA" id="ARBA00023125"/>
    </source>
</evidence>
<evidence type="ECO:0000313" key="5">
    <source>
        <dbReference type="EMBL" id="GES20319.1"/>
    </source>
</evidence>
<dbReference type="AlphaFoldDB" id="A0A5M3XJC7"/>
<protein>
    <submittedName>
        <fullName evidence="5">LacI family transcriptional regulator</fullName>
    </submittedName>
</protein>
<keyword evidence="2" id="KW-0238">DNA-binding</keyword>